<reference evidence="4" key="1">
    <citation type="journal article" date="2017" name="Nature">
        <title>The genome of Chenopodium quinoa.</title>
        <authorList>
            <person name="Jarvis D.E."/>
            <person name="Ho Y.S."/>
            <person name="Lightfoot D.J."/>
            <person name="Schmoeckel S.M."/>
            <person name="Li B."/>
            <person name="Borm T.J.A."/>
            <person name="Ohyanagi H."/>
            <person name="Mineta K."/>
            <person name="Michell C.T."/>
            <person name="Saber N."/>
            <person name="Kharbatia N.M."/>
            <person name="Rupper R.R."/>
            <person name="Sharp A.R."/>
            <person name="Dally N."/>
            <person name="Boughton B.A."/>
            <person name="Woo Y.H."/>
            <person name="Gao G."/>
            <person name="Schijlen E.G.W.M."/>
            <person name="Guo X."/>
            <person name="Momin A.A."/>
            <person name="Negrao S."/>
            <person name="Al-Babili S."/>
            <person name="Gehring C."/>
            <person name="Roessner U."/>
            <person name="Jung C."/>
            <person name="Murphy K."/>
            <person name="Arold S.T."/>
            <person name="Gojobori T."/>
            <person name="van der Linden C.G."/>
            <person name="van Loo E.N."/>
            <person name="Jellen E.N."/>
            <person name="Maughan P.J."/>
            <person name="Tester M."/>
        </authorList>
    </citation>
    <scope>NUCLEOTIDE SEQUENCE [LARGE SCALE GENOMIC DNA]</scope>
    <source>
        <strain evidence="4">cv. PI 614886</strain>
    </source>
</reference>
<accession>A0A803NEX5</accession>
<dbReference type="Gramene" id="AUR62044524-RA">
    <property type="protein sequence ID" value="AUR62044524-RA:cds"/>
    <property type="gene ID" value="AUR62044524"/>
</dbReference>
<accession>A0A803NEH0</accession>
<protein>
    <recommendedName>
        <fullName evidence="3">Prolamin-like domain-containing protein</fullName>
    </recommendedName>
</protein>
<dbReference type="InterPro" id="IPR008502">
    <property type="entry name" value="Prolamin-like"/>
</dbReference>
<dbReference type="PANTHER" id="PTHR31951:SF22">
    <property type="entry name" value="ECA1 GAMETOGENESIS RELATED FAMILY"/>
    <property type="match status" value="1"/>
</dbReference>
<evidence type="ECO:0000313" key="5">
    <source>
        <dbReference type="Proteomes" id="UP000596660"/>
    </source>
</evidence>
<proteinExistence type="predicted"/>
<dbReference type="SMR" id="A0A803NDA3"/>
<dbReference type="Gramene" id="AUR62044389-RA">
    <property type="protein sequence ID" value="AUR62044389-RA:cds"/>
    <property type="gene ID" value="AUR62044389"/>
</dbReference>
<feature type="domain" description="Prolamin-like" evidence="3">
    <location>
        <begin position="62"/>
        <end position="135"/>
    </location>
</feature>
<dbReference type="Gramene" id="AUR62044679-RA">
    <property type="protein sequence ID" value="AUR62044679-RA:cds"/>
    <property type="gene ID" value="AUR62044679"/>
</dbReference>
<dbReference type="PANTHER" id="PTHR31951">
    <property type="entry name" value="BIFUNCTIONAL INHIBITOR/LIPID-TRANSFER PROTEIN/SEED STORAGE 2S ALBUMIN SUPERFAMILY PROTEIN-RELATED"/>
    <property type="match status" value="1"/>
</dbReference>
<name>A0A803NDA3_CHEQI</name>
<dbReference type="EnsemblPlants" id="AUR62044679-RA">
    <property type="protein sequence ID" value="AUR62044679-RA:cds"/>
    <property type="gene ID" value="AUR62044679"/>
</dbReference>
<dbReference type="Gramene" id="AUR62044094-RA">
    <property type="protein sequence ID" value="AUR62044094-RA:cds"/>
    <property type="gene ID" value="AUR62044094"/>
</dbReference>
<dbReference type="Gramene" id="AUR62044284-RA">
    <property type="protein sequence ID" value="AUR62044284-RA:cds"/>
    <property type="gene ID" value="AUR62044284"/>
</dbReference>
<dbReference type="EnsemblPlants" id="AUR62044524-RA">
    <property type="protein sequence ID" value="AUR62044524-RA:cds"/>
    <property type="gene ID" value="AUR62044524"/>
</dbReference>
<dbReference type="Proteomes" id="UP000596660">
    <property type="component" value="Unplaced"/>
</dbReference>
<dbReference type="EnsemblPlants" id="AUR62044284-RA">
    <property type="protein sequence ID" value="AUR62044284-RA:cds"/>
    <property type="gene ID" value="AUR62044284"/>
</dbReference>
<evidence type="ECO:0000256" key="2">
    <source>
        <dbReference type="SAM" id="SignalP"/>
    </source>
</evidence>
<evidence type="ECO:0000259" key="3">
    <source>
        <dbReference type="Pfam" id="PF05617"/>
    </source>
</evidence>
<evidence type="ECO:0000256" key="1">
    <source>
        <dbReference type="ARBA" id="ARBA00022729"/>
    </source>
</evidence>
<feature type="chain" id="PRO_5035388076" description="Prolamin-like domain-containing protein" evidence="2">
    <location>
        <begin position="30"/>
        <end position="142"/>
    </location>
</feature>
<dbReference type="OMA" id="ICASRIT"/>
<accession>A0A803NDA3</accession>
<organism evidence="4 5">
    <name type="scientific">Chenopodium quinoa</name>
    <name type="common">Quinoa</name>
    <dbReference type="NCBI Taxonomy" id="63459"/>
    <lineage>
        <taxon>Eukaryota</taxon>
        <taxon>Viridiplantae</taxon>
        <taxon>Streptophyta</taxon>
        <taxon>Embryophyta</taxon>
        <taxon>Tracheophyta</taxon>
        <taxon>Spermatophyta</taxon>
        <taxon>Magnoliopsida</taxon>
        <taxon>eudicotyledons</taxon>
        <taxon>Gunneridae</taxon>
        <taxon>Pentapetalae</taxon>
        <taxon>Caryophyllales</taxon>
        <taxon>Chenopodiaceae</taxon>
        <taxon>Chenopodioideae</taxon>
        <taxon>Atripliceae</taxon>
        <taxon>Chenopodium</taxon>
    </lineage>
</organism>
<feature type="signal peptide" evidence="2">
    <location>
        <begin position="1"/>
        <end position="29"/>
    </location>
</feature>
<reference evidence="4" key="2">
    <citation type="submission" date="2021-03" db="UniProtKB">
        <authorList>
            <consortium name="EnsemblPlants"/>
        </authorList>
    </citation>
    <scope>IDENTIFICATION</scope>
</reference>
<sequence length="142" mass="15879">MSITRSSIGLMMLAICMVILMTNVYPTKAEILQFSLPPNSGISPDSDIVYAPTPSTNSALATCASRITLDCASEIIRNDDFFKVHFEVKCCRQLVEMGKACNDLIVDDLLAEFADTNTKRSIEMHQRSDYLWNKCLQVVNHI</sequence>
<keyword evidence="1 2" id="KW-0732">Signal</keyword>
<dbReference type="EnsemblPlants" id="AUR62044094-RA">
    <property type="protein sequence ID" value="AUR62044094-RA:cds"/>
    <property type="gene ID" value="AUR62044094"/>
</dbReference>
<evidence type="ECO:0000313" key="4">
    <source>
        <dbReference type="EnsemblPlants" id="AUR62044094-RA:cds"/>
    </source>
</evidence>
<accession>A0A803NDT7</accession>
<dbReference type="AlphaFoldDB" id="A0A803NDA3"/>
<dbReference type="Pfam" id="PF05617">
    <property type="entry name" value="Prolamin_like"/>
    <property type="match status" value="1"/>
</dbReference>
<keyword evidence="5" id="KW-1185">Reference proteome</keyword>
<dbReference type="EnsemblPlants" id="AUR62044389-RA">
    <property type="protein sequence ID" value="AUR62044389-RA:cds"/>
    <property type="gene ID" value="AUR62044389"/>
</dbReference>
<accession>A0A803NE42</accession>